<protein>
    <recommendedName>
        <fullName evidence="2">DUF7666 domain-containing protein</fullName>
    </recommendedName>
</protein>
<evidence type="ECO:0000313" key="3">
    <source>
        <dbReference type="EMBL" id="GHH53026.1"/>
    </source>
</evidence>
<gene>
    <name evidence="3" type="ORF">GCM10009090_17790</name>
</gene>
<organism evidence="3 4">
    <name type="scientific">Xanthomonas boreopolis</name>
    <dbReference type="NCBI Taxonomy" id="86183"/>
    <lineage>
        <taxon>Bacteria</taxon>
        <taxon>Pseudomonadati</taxon>
        <taxon>Pseudomonadota</taxon>
        <taxon>Gammaproteobacteria</taxon>
        <taxon>Lysobacterales</taxon>
        <taxon>Lysobacteraceae</taxon>
        <taxon>Xanthomonas</taxon>
    </lineage>
</organism>
<feature type="region of interest" description="Disordered" evidence="1">
    <location>
        <begin position="194"/>
        <end position="221"/>
    </location>
</feature>
<name>A0A919F7V5_9XANT</name>
<comment type="caution">
    <text evidence="3">The sequence shown here is derived from an EMBL/GenBank/DDBJ whole genome shotgun (WGS) entry which is preliminary data.</text>
</comment>
<dbReference type="Pfam" id="PF24703">
    <property type="entry name" value="DUF7666"/>
    <property type="match status" value="1"/>
</dbReference>
<accession>A0A919F7V5</accession>
<evidence type="ECO:0000256" key="1">
    <source>
        <dbReference type="SAM" id="MobiDB-lite"/>
    </source>
</evidence>
<proteinExistence type="predicted"/>
<dbReference type="InterPro" id="IPR056083">
    <property type="entry name" value="DUF7666"/>
</dbReference>
<dbReference type="RefSeq" id="WP_434029156.1">
    <property type="nucleotide sequence ID" value="NZ_BNBA01000011.1"/>
</dbReference>
<keyword evidence="4" id="KW-1185">Reference proteome</keyword>
<evidence type="ECO:0000259" key="2">
    <source>
        <dbReference type="Pfam" id="PF24703"/>
    </source>
</evidence>
<evidence type="ECO:0000313" key="4">
    <source>
        <dbReference type="Proteomes" id="UP000623958"/>
    </source>
</evidence>
<feature type="region of interest" description="Disordered" evidence="1">
    <location>
        <begin position="127"/>
        <end position="164"/>
    </location>
</feature>
<dbReference type="PANTHER" id="PTHR24637:SF421">
    <property type="entry name" value="CUTICLE COLLAGEN DPY-2"/>
    <property type="match status" value="1"/>
</dbReference>
<reference evidence="3" key="1">
    <citation type="journal article" date="2014" name="Int. J. Syst. Evol. Microbiol.">
        <title>Complete genome sequence of Corynebacterium casei LMG S-19264T (=DSM 44701T), isolated from a smear-ripened cheese.</title>
        <authorList>
            <consortium name="US DOE Joint Genome Institute (JGI-PGF)"/>
            <person name="Walter F."/>
            <person name="Albersmeier A."/>
            <person name="Kalinowski J."/>
            <person name="Ruckert C."/>
        </authorList>
    </citation>
    <scope>NUCLEOTIDE SEQUENCE</scope>
    <source>
        <strain evidence="3">JCM 13306</strain>
    </source>
</reference>
<dbReference type="Proteomes" id="UP000623958">
    <property type="component" value="Unassembled WGS sequence"/>
</dbReference>
<feature type="domain" description="DUF7666" evidence="2">
    <location>
        <begin position="17"/>
        <end position="115"/>
    </location>
</feature>
<dbReference type="AlphaFoldDB" id="A0A919F7V5"/>
<dbReference type="PANTHER" id="PTHR24637">
    <property type="entry name" value="COLLAGEN"/>
    <property type="match status" value="1"/>
</dbReference>
<sequence length="295" mass="29860">MAARKTKAVKAEPQEVVIAYKGFDKDMVCHPEGGERVQYIVGETLELKGDIAACKRGFHACEYPLDVFGYYPPAGSRFALVEQSGQISRYNVDSKVASSKIKVVAEIGLPGLIKAAIEYTFKRATPENTQHATGDQGAASATGYRGAASATGDQGAASATGDQGAASATGYRGAASATGDQGAASATGYQGAASATGDRGAASATGDQGAASATGDQGAASATGYQGAASATGDQGAAMASGYDGRVMGKDGNALFLVERNDDYEIVAVWAGIAGRDGIKADTWYVLRAGKPVEA</sequence>
<dbReference type="EMBL" id="BNBA01000011">
    <property type="protein sequence ID" value="GHH53026.1"/>
    <property type="molecule type" value="Genomic_DNA"/>
</dbReference>
<reference evidence="3" key="2">
    <citation type="submission" date="2020-09" db="EMBL/GenBank/DDBJ databases">
        <authorList>
            <person name="Sun Q."/>
            <person name="Ohkuma M."/>
        </authorList>
    </citation>
    <scope>NUCLEOTIDE SEQUENCE</scope>
    <source>
        <strain evidence="3">JCM 13306</strain>
    </source>
</reference>